<reference evidence="1 2" key="1">
    <citation type="journal article" date="2015" name="Genome Announc.">
        <title>Expanding the biotechnology potential of lactobacilli through comparative genomics of 213 strains and associated genera.</title>
        <authorList>
            <person name="Sun Z."/>
            <person name="Harris H.M."/>
            <person name="McCann A."/>
            <person name="Guo C."/>
            <person name="Argimon S."/>
            <person name="Zhang W."/>
            <person name="Yang X."/>
            <person name="Jeffery I.B."/>
            <person name="Cooney J.C."/>
            <person name="Kagawa T.F."/>
            <person name="Liu W."/>
            <person name="Song Y."/>
            <person name="Salvetti E."/>
            <person name="Wrobel A."/>
            <person name="Rasinkangas P."/>
            <person name="Parkhill J."/>
            <person name="Rea M.C."/>
            <person name="O'Sullivan O."/>
            <person name="Ritari J."/>
            <person name="Douillard F.P."/>
            <person name="Paul Ross R."/>
            <person name="Yang R."/>
            <person name="Briner A.E."/>
            <person name="Felis G.E."/>
            <person name="de Vos W.M."/>
            <person name="Barrangou R."/>
            <person name="Klaenhammer T.R."/>
            <person name="Caufield P.W."/>
            <person name="Cui Y."/>
            <person name="Zhang H."/>
            <person name="O'Toole P.W."/>
        </authorList>
    </citation>
    <scope>NUCLEOTIDE SEQUENCE [LARGE SCALE GENOMIC DNA]</scope>
    <source>
        <strain evidence="1 2">DSM 5707</strain>
    </source>
</reference>
<proteinExistence type="predicted"/>
<protein>
    <submittedName>
        <fullName evidence="1">Uncharacterized protein</fullName>
    </submittedName>
</protein>
<dbReference type="RefSeq" id="WP_057910632.1">
    <property type="nucleotide sequence ID" value="NZ_AZGK01000011.1"/>
</dbReference>
<dbReference type="AlphaFoldDB" id="A0A0R1YU05"/>
<accession>A0A0R1YU05</accession>
<evidence type="ECO:0000313" key="1">
    <source>
        <dbReference type="EMBL" id="KRM46024.1"/>
    </source>
</evidence>
<name>A0A0R1YU05_9LACO</name>
<dbReference type="PATRIC" id="fig|1423784.4.peg.599"/>
<evidence type="ECO:0000313" key="2">
    <source>
        <dbReference type="Proteomes" id="UP000051957"/>
    </source>
</evidence>
<dbReference type="GeneID" id="69803180"/>
<organism evidence="1 2">
    <name type="scientific">Lentilactobacillus parabuchneri DSM 5707 = NBRC 107865</name>
    <dbReference type="NCBI Taxonomy" id="1423784"/>
    <lineage>
        <taxon>Bacteria</taxon>
        <taxon>Bacillati</taxon>
        <taxon>Bacillota</taxon>
        <taxon>Bacilli</taxon>
        <taxon>Lactobacillales</taxon>
        <taxon>Lactobacillaceae</taxon>
        <taxon>Lentilactobacillus</taxon>
    </lineage>
</organism>
<gene>
    <name evidence="1" type="ORF">FC51_GL000603</name>
</gene>
<dbReference type="Proteomes" id="UP000051957">
    <property type="component" value="Unassembled WGS sequence"/>
</dbReference>
<dbReference type="EMBL" id="AZGK01000011">
    <property type="protein sequence ID" value="KRM46024.1"/>
    <property type="molecule type" value="Genomic_DNA"/>
</dbReference>
<comment type="caution">
    <text evidence="1">The sequence shown here is derived from an EMBL/GenBank/DDBJ whole genome shotgun (WGS) entry which is preliminary data.</text>
</comment>
<sequence>MKFDVEINQETTTIHLPNQQGVIVIGNEPDKSGRGVQLFLKAGQLAAVSTETSQIDHDQVITIKPDWDLEADYLDKSLTEYAVANGLLKGEAPTIKIPTNQRATVEDFRDLVLKILTGLGFRLAFLQAPKHSGKPRHRFSKQVSQIAFSVDHDGATATVYWQKRNEMLVKAGARLKPKPELNKDGSLGFSAKFAERLRSEHADDIQDFVTTRDIVLKSVNEVGLFLYFGGINGWLVLKDEAGKSINDWTIVK</sequence>